<dbReference type="InterPro" id="IPR011650">
    <property type="entry name" value="Peptidase_M20_dimer"/>
</dbReference>
<protein>
    <submittedName>
        <fullName evidence="5">M20/M25/M40 family metallo-hydrolase</fullName>
    </submittedName>
</protein>
<keyword evidence="2" id="KW-0479">Metal-binding</keyword>
<accession>A0A927PLR1</accession>
<organism evidence="5 6">
    <name type="scientific">Lolliginicoccus lacisalsi</name>
    <dbReference type="NCBI Taxonomy" id="2742202"/>
    <lineage>
        <taxon>Bacteria</taxon>
        <taxon>Bacillati</taxon>
        <taxon>Actinomycetota</taxon>
        <taxon>Actinomycetes</taxon>
        <taxon>Mycobacteriales</taxon>
        <taxon>Hoyosellaceae</taxon>
        <taxon>Lolliginicoccus</taxon>
    </lineage>
</organism>
<dbReference type="GO" id="GO:0008233">
    <property type="term" value="F:peptidase activity"/>
    <property type="evidence" value="ECO:0007669"/>
    <property type="project" value="UniProtKB-KW"/>
</dbReference>
<reference evidence="5" key="1">
    <citation type="submission" date="2020-09" db="EMBL/GenBank/DDBJ databases">
        <title>Hoyosella lacisalsi sp. nov., a halotolerant actinobacterium isolated from soil of Lake Gudzhirganskoe.</title>
        <authorList>
            <person name="Yang Q."/>
            <person name="Guo P.Y."/>
            <person name="Liu S.W."/>
            <person name="Li F.N."/>
            <person name="Sun C.H."/>
        </authorList>
    </citation>
    <scope>NUCLEOTIDE SEQUENCE</scope>
    <source>
        <strain evidence="5">G463</strain>
    </source>
</reference>
<dbReference type="InterPro" id="IPR002933">
    <property type="entry name" value="Peptidase_M20"/>
</dbReference>
<dbReference type="GO" id="GO:0046872">
    <property type="term" value="F:metal ion binding"/>
    <property type="evidence" value="ECO:0007669"/>
    <property type="project" value="UniProtKB-KW"/>
</dbReference>
<evidence type="ECO:0000313" key="5">
    <source>
        <dbReference type="EMBL" id="MBD8507123.1"/>
    </source>
</evidence>
<dbReference type="Pfam" id="PF01546">
    <property type="entry name" value="Peptidase_M20"/>
    <property type="match status" value="1"/>
</dbReference>
<dbReference type="Gene3D" id="3.40.630.10">
    <property type="entry name" value="Zn peptidases"/>
    <property type="match status" value="1"/>
</dbReference>
<dbReference type="PANTHER" id="PTHR43270:SF4">
    <property type="entry name" value="CARNOSINE DIPEPTIDASE 2, ISOFORM A"/>
    <property type="match status" value="1"/>
</dbReference>
<keyword evidence="6" id="KW-1185">Reference proteome</keyword>
<proteinExistence type="predicted"/>
<gene>
    <name evidence="5" type="ORF">HT102_11545</name>
</gene>
<dbReference type="RefSeq" id="WP_192039570.1">
    <property type="nucleotide sequence ID" value="NZ_JACYWE010000006.1"/>
</dbReference>
<keyword evidence="3" id="KW-0378">Hydrolase</keyword>
<evidence type="ECO:0000256" key="3">
    <source>
        <dbReference type="ARBA" id="ARBA00022801"/>
    </source>
</evidence>
<evidence type="ECO:0000256" key="2">
    <source>
        <dbReference type="ARBA" id="ARBA00022723"/>
    </source>
</evidence>
<dbReference type="Gene3D" id="3.30.70.360">
    <property type="match status" value="1"/>
</dbReference>
<comment type="caution">
    <text evidence="5">The sequence shown here is derived from an EMBL/GenBank/DDBJ whole genome shotgun (WGS) entry which is preliminary data.</text>
</comment>
<evidence type="ECO:0000256" key="1">
    <source>
        <dbReference type="ARBA" id="ARBA00022670"/>
    </source>
</evidence>
<dbReference type="GO" id="GO:0006508">
    <property type="term" value="P:proteolysis"/>
    <property type="evidence" value="ECO:0007669"/>
    <property type="project" value="UniProtKB-KW"/>
</dbReference>
<dbReference type="EMBL" id="JACYWE010000006">
    <property type="protein sequence ID" value="MBD8507123.1"/>
    <property type="molecule type" value="Genomic_DNA"/>
</dbReference>
<evidence type="ECO:0000313" key="6">
    <source>
        <dbReference type="Proteomes" id="UP000642993"/>
    </source>
</evidence>
<keyword evidence="1" id="KW-0645">Protease</keyword>
<name>A0A927PLR1_9ACTN</name>
<dbReference type="AlphaFoldDB" id="A0A927PLR1"/>
<feature type="domain" description="Peptidase M20 dimerisation" evidence="4">
    <location>
        <begin position="211"/>
        <end position="370"/>
    </location>
</feature>
<dbReference type="Pfam" id="PF07687">
    <property type="entry name" value="M20_dimer"/>
    <property type="match status" value="1"/>
</dbReference>
<dbReference type="PANTHER" id="PTHR43270">
    <property type="entry name" value="BETA-ALA-HIS DIPEPTIDASE"/>
    <property type="match status" value="1"/>
</dbReference>
<dbReference type="SUPFAM" id="SSF53187">
    <property type="entry name" value="Zn-dependent exopeptidases"/>
    <property type="match status" value="1"/>
</dbReference>
<sequence length="477" mass="50086">MVAGGMDSGVLRDETSWRWRDALPSLMDFVRIPALSPAFDSRWDETGHLDAAIEHARAWIASRDIPGASIVVERLPGLSPVLVVDVPATSGSTALGTTLLYGHLDKQPGLDGWSEGLGPWEPVMREGRLFGRGSVDDGYAGFAAITAIEAVQAAGGEHPRCVLLLETSEESGSPDLPAYLDHLAGILGTVSLVVCLDSGAGDYERMWLTTSLRGLASVTLSVSTLRSGVHSGMAGGPVASSFRIARALLDRIEDPATGKILLPELHANIPADRIAETEAAAATLPGAWQAMLPLQEGMALDSEDEVELHLLNTWRPSLEVIGADGLPLPADAGNVLRPSTTLRLSFRLPPTVDADTAVDTITRTLTADPPRGAHVTVSDTEAANGWNAPTAAPWLADALDEVSDTVFGSPWRALGVGGSIPFMGLLHEAHPGAQFVITGALGPDSNAHVPDESLNVAFAGRITEGIAHILHRAATSM</sequence>
<dbReference type="Proteomes" id="UP000642993">
    <property type="component" value="Unassembled WGS sequence"/>
</dbReference>
<dbReference type="InterPro" id="IPR051458">
    <property type="entry name" value="Cyt/Met_Dipeptidase"/>
</dbReference>
<evidence type="ECO:0000259" key="4">
    <source>
        <dbReference type="Pfam" id="PF07687"/>
    </source>
</evidence>